<comment type="caution">
    <text evidence="2">The sequence shown here is derived from an EMBL/GenBank/DDBJ whole genome shotgun (WGS) entry which is preliminary data.</text>
</comment>
<feature type="region of interest" description="Disordered" evidence="1">
    <location>
        <begin position="1"/>
        <end position="61"/>
    </location>
</feature>
<evidence type="ECO:0000256" key="1">
    <source>
        <dbReference type="SAM" id="MobiDB-lite"/>
    </source>
</evidence>
<dbReference type="EMBL" id="SPHZ02000005">
    <property type="protein sequence ID" value="KAF0920880.1"/>
    <property type="molecule type" value="Genomic_DNA"/>
</dbReference>
<name>A0A6G1E7X2_9ORYZ</name>
<evidence type="ECO:0000313" key="2">
    <source>
        <dbReference type="EMBL" id="KAF0920880.1"/>
    </source>
</evidence>
<gene>
    <name evidence="2" type="ORF">E2562_037558</name>
</gene>
<feature type="compositionally biased region" description="Basic and acidic residues" evidence="1">
    <location>
        <begin position="1"/>
        <end position="11"/>
    </location>
</feature>
<organism evidence="2 3">
    <name type="scientific">Oryza meyeriana var. granulata</name>
    <dbReference type="NCBI Taxonomy" id="110450"/>
    <lineage>
        <taxon>Eukaryota</taxon>
        <taxon>Viridiplantae</taxon>
        <taxon>Streptophyta</taxon>
        <taxon>Embryophyta</taxon>
        <taxon>Tracheophyta</taxon>
        <taxon>Spermatophyta</taxon>
        <taxon>Magnoliopsida</taxon>
        <taxon>Liliopsida</taxon>
        <taxon>Poales</taxon>
        <taxon>Poaceae</taxon>
        <taxon>BOP clade</taxon>
        <taxon>Oryzoideae</taxon>
        <taxon>Oryzeae</taxon>
        <taxon>Oryzinae</taxon>
        <taxon>Oryza</taxon>
        <taxon>Oryza meyeriana</taxon>
    </lineage>
</organism>
<accession>A0A6G1E7X2</accession>
<evidence type="ECO:0000313" key="3">
    <source>
        <dbReference type="Proteomes" id="UP000479710"/>
    </source>
</evidence>
<reference evidence="2 3" key="1">
    <citation type="submission" date="2019-11" db="EMBL/GenBank/DDBJ databases">
        <title>Whole genome sequence of Oryza granulata.</title>
        <authorList>
            <person name="Li W."/>
        </authorList>
    </citation>
    <scope>NUCLEOTIDE SEQUENCE [LARGE SCALE GENOMIC DNA]</scope>
    <source>
        <strain evidence="3">cv. Menghai</strain>
        <tissue evidence="2">Leaf</tissue>
    </source>
</reference>
<sequence length="61" mass="7039">MSLTEKRRLHEGPACQSQEEDQSLPRCIADMRRDRGGQETMMTIDGSRRWRRDSDAVTGDD</sequence>
<protein>
    <submittedName>
        <fullName evidence="2">Uncharacterized protein</fullName>
    </submittedName>
</protein>
<proteinExistence type="predicted"/>
<keyword evidence="3" id="KW-1185">Reference proteome</keyword>
<feature type="compositionally biased region" description="Basic and acidic residues" evidence="1">
    <location>
        <begin position="46"/>
        <end position="55"/>
    </location>
</feature>
<dbReference type="AlphaFoldDB" id="A0A6G1E7X2"/>
<dbReference type="Proteomes" id="UP000479710">
    <property type="component" value="Unassembled WGS sequence"/>
</dbReference>